<accession>A0ABP3CGH7</accession>
<name>A0ABP3CGH7_9GAMM</name>
<dbReference type="Gene3D" id="3.40.50.450">
    <property type="match status" value="1"/>
</dbReference>
<evidence type="ECO:0000313" key="4">
    <source>
        <dbReference type="Proteomes" id="UP001501221"/>
    </source>
</evidence>
<dbReference type="EMBL" id="BAAAFM010000003">
    <property type="protein sequence ID" value="GAA0204064.1"/>
    <property type="molecule type" value="Genomic_DNA"/>
</dbReference>
<dbReference type="InterPro" id="IPR003488">
    <property type="entry name" value="DprA"/>
</dbReference>
<comment type="caution">
    <text evidence="3">The sequence shown here is derived from an EMBL/GenBank/DDBJ whole genome shotgun (WGS) entry which is preliminary data.</text>
</comment>
<evidence type="ECO:0000313" key="3">
    <source>
        <dbReference type="EMBL" id="GAA0204064.1"/>
    </source>
</evidence>
<dbReference type="PANTHER" id="PTHR43022">
    <property type="entry name" value="PROTEIN SMF"/>
    <property type="match status" value="1"/>
</dbReference>
<evidence type="ECO:0000256" key="1">
    <source>
        <dbReference type="ARBA" id="ARBA00006525"/>
    </source>
</evidence>
<dbReference type="Proteomes" id="UP001501221">
    <property type="component" value="Unassembled WGS sequence"/>
</dbReference>
<dbReference type="PANTHER" id="PTHR43022:SF1">
    <property type="entry name" value="PROTEIN SMF"/>
    <property type="match status" value="1"/>
</dbReference>
<proteinExistence type="inferred from homology"/>
<evidence type="ECO:0000259" key="2">
    <source>
        <dbReference type="Pfam" id="PF02481"/>
    </source>
</evidence>
<feature type="domain" description="Smf/DprA SLOG" evidence="2">
    <location>
        <begin position="82"/>
        <end position="289"/>
    </location>
</feature>
<sequence length="314" mass="34078">MNDLSKINQTLEVLYLALRSVKRTKPSIISGVFRAISKDISSLTEVNDTLENMELGGHILSDYDWERALNILHEHESSGIRVITLKDILYPQSLRVIKDAPTAIFLKGNVETLTNIPGMAIVGTRKASSNGKAIARRVSEFLSECGWTIVSGLALGIDAEAHRGCLNKNGETIAVLAGGLDKPTPASNSKLGYEILDKGGAWLSEHPLGVPTKREFFVPRNRIQIGLSVGSLIVEAEIKSGSTSQANFCTGQGRALFAIVPHEDNNPLKLNCAGTQDLVKNKGAIPIRTRGDYERLLKVMNSHLEELGGKVSQD</sequence>
<dbReference type="SUPFAM" id="SSF102405">
    <property type="entry name" value="MCP/YpsA-like"/>
    <property type="match status" value="1"/>
</dbReference>
<dbReference type="RefSeq" id="WP_343987253.1">
    <property type="nucleotide sequence ID" value="NZ_BAAAFM010000003.1"/>
</dbReference>
<protein>
    <recommendedName>
        <fullName evidence="2">Smf/DprA SLOG domain-containing protein</fullName>
    </recommendedName>
</protein>
<comment type="similarity">
    <text evidence="1">Belongs to the DprA/Smf family.</text>
</comment>
<keyword evidence="4" id="KW-1185">Reference proteome</keyword>
<gene>
    <name evidence="3" type="ORF">GCM10009123_09200</name>
</gene>
<reference evidence="4" key="1">
    <citation type="journal article" date="2019" name="Int. J. Syst. Evol. Microbiol.">
        <title>The Global Catalogue of Microorganisms (GCM) 10K type strain sequencing project: providing services to taxonomists for standard genome sequencing and annotation.</title>
        <authorList>
            <consortium name="The Broad Institute Genomics Platform"/>
            <consortium name="The Broad Institute Genome Sequencing Center for Infectious Disease"/>
            <person name="Wu L."/>
            <person name="Ma J."/>
        </authorList>
    </citation>
    <scope>NUCLEOTIDE SEQUENCE [LARGE SCALE GENOMIC DNA]</scope>
    <source>
        <strain evidence="4">JCM 16211</strain>
    </source>
</reference>
<dbReference type="Pfam" id="PF02481">
    <property type="entry name" value="DNA_processg_A"/>
    <property type="match status" value="1"/>
</dbReference>
<dbReference type="InterPro" id="IPR057666">
    <property type="entry name" value="DrpA_SLOG"/>
</dbReference>
<organism evidence="3 4">
    <name type="scientific">Kangiella japonica</name>
    <dbReference type="NCBI Taxonomy" id="647384"/>
    <lineage>
        <taxon>Bacteria</taxon>
        <taxon>Pseudomonadati</taxon>
        <taxon>Pseudomonadota</taxon>
        <taxon>Gammaproteobacteria</taxon>
        <taxon>Kangiellales</taxon>
        <taxon>Kangiellaceae</taxon>
        <taxon>Kangiella</taxon>
    </lineage>
</organism>